<protein>
    <submittedName>
        <fullName evidence="1">Uncharacterized protein</fullName>
    </submittedName>
</protein>
<comment type="caution">
    <text evidence="1">The sequence shown here is derived from an EMBL/GenBank/DDBJ whole genome shotgun (WGS) entry which is preliminary data.</text>
</comment>
<sequence>MSITTTATISNTPLRNLKKERIVSYAGTSQFGRGITGTSACGLAALNFVRIVFEQEQSHKGCAEKISRSITAKETIEEITSICAGWSSELHLEVEDICRVPLFDRTLKLVSAKYGRPGIDDFRSLLKEMKVIRSSSAAVITRPPEIIACLNLVGPADNVFVIFDSHPRPDHPDGAGLIFSASIEQTATRLAGILPVDNSLLSQGDLQWQAQLLANFSGHVFVPKNVGSSPQEMTLAIMESSLAVLALRAEVADLKRKNSALTSDNLRLEKEVEVLEDAQREGYRNMEAIQRIATVEGQHSQKSSHRPQIENAVVGPARCVEDTDKDKSSQKPSRRPQNENAVAGPSRRAEDTNRDKRFNDHRSSPSAIYYYSGEPSRDQHDSSDFILAQEMQLELQGGDELAIHMQREFDKEDSHLRAQKDDLANISQNLFECGICFDEQPEGDVIRLEPCGHPFCRTCAKDYVASKLDEHRFPILCPTCAVDKSQGNPGTVTGALVQLLGISEEQYEVWVEMSMVQFSILLHCRKCKMSAFVDRQDYDDTHTLVCPLPNCDYIWCKACQQAITIGGPKHSCDGSSELDHLMKQRGWKYCPSTLLPTLTTHGCLV</sequence>
<proteinExistence type="predicted"/>
<organism evidence="1 2">
    <name type="scientific">Hygrophoropsis aurantiaca</name>
    <dbReference type="NCBI Taxonomy" id="72124"/>
    <lineage>
        <taxon>Eukaryota</taxon>
        <taxon>Fungi</taxon>
        <taxon>Dikarya</taxon>
        <taxon>Basidiomycota</taxon>
        <taxon>Agaricomycotina</taxon>
        <taxon>Agaricomycetes</taxon>
        <taxon>Agaricomycetidae</taxon>
        <taxon>Boletales</taxon>
        <taxon>Coniophorineae</taxon>
        <taxon>Hygrophoropsidaceae</taxon>
        <taxon>Hygrophoropsis</taxon>
    </lineage>
</organism>
<evidence type="ECO:0000313" key="1">
    <source>
        <dbReference type="EMBL" id="KAH7904028.1"/>
    </source>
</evidence>
<dbReference type="EMBL" id="MU268641">
    <property type="protein sequence ID" value="KAH7904028.1"/>
    <property type="molecule type" value="Genomic_DNA"/>
</dbReference>
<accession>A0ACB7ZT94</accession>
<name>A0ACB7ZT94_9AGAM</name>
<keyword evidence="2" id="KW-1185">Reference proteome</keyword>
<evidence type="ECO:0000313" key="2">
    <source>
        <dbReference type="Proteomes" id="UP000790377"/>
    </source>
</evidence>
<reference evidence="1" key="1">
    <citation type="journal article" date="2021" name="New Phytol.">
        <title>Evolutionary innovations through gain and loss of genes in the ectomycorrhizal Boletales.</title>
        <authorList>
            <person name="Wu G."/>
            <person name="Miyauchi S."/>
            <person name="Morin E."/>
            <person name="Kuo A."/>
            <person name="Drula E."/>
            <person name="Varga T."/>
            <person name="Kohler A."/>
            <person name="Feng B."/>
            <person name="Cao Y."/>
            <person name="Lipzen A."/>
            <person name="Daum C."/>
            <person name="Hundley H."/>
            <person name="Pangilinan J."/>
            <person name="Johnson J."/>
            <person name="Barry K."/>
            <person name="LaButti K."/>
            <person name="Ng V."/>
            <person name="Ahrendt S."/>
            <person name="Min B."/>
            <person name="Choi I.G."/>
            <person name="Park H."/>
            <person name="Plett J.M."/>
            <person name="Magnuson J."/>
            <person name="Spatafora J.W."/>
            <person name="Nagy L.G."/>
            <person name="Henrissat B."/>
            <person name="Grigoriev I.V."/>
            <person name="Yang Z.L."/>
            <person name="Xu J."/>
            <person name="Martin F.M."/>
        </authorList>
    </citation>
    <scope>NUCLEOTIDE SEQUENCE</scope>
    <source>
        <strain evidence="1">ATCC 28755</strain>
    </source>
</reference>
<gene>
    <name evidence="1" type="ORF">BJ138DRAFT_1131141</name>
</gene>
<dbReference type="Proteomes" id="UP000790377">
    <property type="component" value="Unassembled WGS sequence"/>
</dbReference>